<dbReference type="AlphaFoldDB" id="A0A2T5G8I1"/>
<dbReference type="NCBIfam" id="TIGR00006">
    <property type="entry name" value="16S rRNA (cytosine(1402)-N(4))-methyltransferase RsmH"/>
    <property type="match status" value="1"/>
</dbReference>
<dbReference type="Proteomes" id="UP000244016">
    <property type="component" value="Unassembled WGS sequence"/>
</dbReference>
<evidence type="ECO:0000256" key="1">
    <source>
        <dbReference type="ARBA" id="ARBA00010396"/>
    </source>
</evidence>
<dbReference type="InterPro" id="IPR023397">
    <property type="entry name" value="SAM-dep_MeTrfase_MraW_recog"/>
</dbReference>
<feature type="binding site" evidence="7">
    <location>
        <begin position="30"/>
        <end position="32"/>
    </location>
    <ligand>
        <name>S-adenosyl-L-methionine</name>
        <dbReference type="ChEBI" id="CHEBI:59789"/>
    </ligand>
</feature>
<dbReference type="SUPFAM" id="SSF53335">
    <property type="entry name" value="S-adenosyl-L-methionine-dependent methyltransferases"/>
    <property type="match status" value="1"/>
</dbReference>
<feature type="binding site" evidence="7">
    <location>
        <position position="104"/>
    </location>
    <ligand>
        <name>S-adenosyl-L-methionine</name>
        <dbReference type="ChEBI" id="CHEBI:59789"/>
    </ligand>
</feature>
<dbReference type="EC" id="2.1.1.199" evidence="7"/>
<keyword evidence="4 7" id="KW-0489">Methyltransferase</keyword>
<dbReference type="GO" id="GO:0071424">
    <property type="term" value="F:rRNA (cytosine-N4-)-methyltransferase activity"/>
    <property type="evidence" value="ECO:0007669"/>
    <property type="project" value="UniProtKB-UniRule"/>
</dbReference>
<feature type="binding site" evidence="7">
    <location>
        <position position="97"/>
    </location>
    <ligand>
        <name>S-adenosyl-L-methionine</name>
        <dbReference type="ChEBI" id="CHEBI:59789"/>
    </ligand>
</feature>
<dbReference type="GO" id="GO:0070475">
    <property type="term" value="P:rRNA base methylation"/>
    <property type="evidence" value="ECO:0007669"/>
    <property type="project" value="UniProtKB-UniRule"/>
</dbReference>
<dbReference type="Gene3D" id="3.40.50.150">
    <property type="entry name" value="Vaccinia Virus protein VP39"/>
    <property type="match status" value="1"/>
</dbReference>
<dbReference type="GO" id="GO:0005737">
    <property type="term" value="C:cytoplasm"/>
    <property type="evidence" value="ECO:0007669"/>
    <property type="project" value="UniProtKB-SubCell"/>
</dbReference>
<dbReference type="FunFam" id="1.10.150.170:FF:000001">
    <property type="entry name" value="Ribosomal RNA small subunit methyltransferase H"/>
    <property type="match status" value="1"/>
</dbReference>
<keyword evidence="5 7" id="KW-0808">Transferase</keyword>
<evidence type="ECO:0000313" key="8">
    <source>
        <dbReference type="EMBL" id="PTQ52469.1"/>
    </source>
</evidence>
<comment type="function">
    <text evidence="7">Specifically methylates the N4 position of cytidine in position 1402 (C1402) of 16S rRNA.</text>
</comment>
<feature type="binding site" evidence="7">
    <location>
        <position position="76"/>
    </location>
    <ligand>
        <name>S-adenosyl-L-methionine</name>
        <dbReference type="ChEBI" id="CHEBI:59789"/>
    </ligand>
</feature>
<reference evidence="8 9" key="1">
    <citation type="submission" date="2017-08" db="EMBL/GenBank/DDBJ databases">
        <title>Burning lignite coal seam in the remote Altai Mountains harbors a hydrogen-driven thermophilic microbial community.</title>
        <authorList>
            <person name="Kadnikov V.V."/>
            <person name="Mardanov A.V."/>
            <person name="Ivasenko D."/>
            <person name="Beletsky A.V."/>
            <person name="Karnachuk O.V."/>
            <person name="Ravin N.V."/>
        </authorList>
    </citation>
    <scope>NUCLEOTIDE SEQUENCE [LARGE SCALE GENOMIC DNA]</scope>
    <source>
        <strain evidence="8">AL31</strain>
    </source>
</reference>
<dbReference type="PANTHER" id="PTHR11265:SF0">
    <property type="entry name" value="12S RRNA N4-METHYLCYTIDINE METHYLTRANSFERASE"/>
    <property type="match status" value="1"/>
</dbReference>
<dbReference type="SUPFAM" id="SSF81799">
    <property type="entry name" value="Putative methyltransferase TM0872, insert domain"/>
    <property type="match status" value="1"/>
</dbReference>
<comment type="similarity">
    <text evidence="1 7">Belongs to the methyltransferase superfamily. RsmH family.</text>
</comment>
<evidence type="ECO:0000256" key="5">
    <source>
        <dbReference type="ARBA" id="ARBA00022679"/>
    </source>
</evidence>
<comment type="caution">
    <text evidence="8">The sequence shown here is derived from an EMBL/GenBank/DDBJ whole genome shotgun (WGS) entry which is preliminary data.</text>
</comment>
<accession>A0A2T5G8I1</accession>
<dbReference type="HAMAP" id="MF_01007">
    <property type="entry name" value="16SrRNA_methyltr_H"/>
    <property type="match status" value="1"/>
</dbReference>
<dbReference type="Gene3D" id="1.10.150.170">
    <property type="entry name" value="Putative methyltransferase TM0872, insert domain"/>
    <property type="match status" value="1"/>
</dbReference>
<dbReference type="EMBL" id="PEBW01000002">
    <property type="protein sequence ID" value="PTQ52469.1"/>
    <property type="molecule type" value="Genomic_DNA"/>
</dbReference>
<comment type="catalytic activity">
    <reaction evidence="7">
        <text>cytidine(1402) in 16S rRNA + S-adenosyl-L-methionine = N(4)-methylcytidine(1402) in 16S rRNA + S-adenosyl-L-homocysteine + H(+)</text>
        <dbReference type="Rhea" id="RHEA:42928"/>
        <dbReference type="Rhea" id="RHEA-COMP:10286"/>
        <dbReference type="Rhea" id="RHEA-COMP:10287"/>
        <dbReference type="ChEBI" id="CHEBI:15378"/>
        <dbReference type="ChEBI" id="CHEBI:57856"/>
        <dbReference type="ChEBI" id="CHEBI:59789"/>
        <dbReference type="ChEBI" id="CHEBI:74506"/>
        <dbReference type="ChEBI" id="CHEBI:82748"/>
        <dbReference type="EC" id="2.1.1.199"/>
    </reaction>
</comment>
<dbReference type="Pfam" id="PF01795">
    <property type="entry name" value="Methyltransf_5"/>
    <property type="match status" value="1"/>
</dbReference>
<evidence type="ECO:0000256" key="7">
    <source>
        <dbReference type="HAMAP-Rule" id="MF_01007"/>
    </source>
</evidence>
<proteinExistence type="inferred from homology"/>
<organism evidence="8 9">
    <name type="scientific">Brockia lithotrophica</name>
    <dbReference type="NCBI Taxonomy" id="933949"/>
    <lineage>
        <taxon>Bacteria</taxon>
        <taxon>Bacillati</taxon>
        <taxon>Bacillota</taxon>
        <taxon>Bacilli</taxon>
        <taxon>Bacillales</taxon>
        <taxon>Bacillales Family X. Incertae Sedis</taxon>
        <taxon>Brockia</taxon>
    </lineage>
</organism>
<comment type="subcellular location">
    <subcellularLocation>
        <location evidence="7">Cytoplasm</location>
    </subcellularLocation>
</comment>
<gene>
    <name evidence="7" type="primary">rsmH</name>
    <name evidence="8" type="ORF">BLITH_0648</name>
</gene>
<dbReference type="InterPro" id="IPR002903">
    <property type="entry name" value="RsmH"/>
</dbReference>
<keyword evidence="6 7" id="KW-0949">S-adenosyl-L-methionine</keyword>
<name>A0A2T5G8I1_9BACL</name>
<dbReference type="PANTHER" id="PTHR11265">
    <property type="entry name" value="S-ADENOSYL-METHYLTRANSFERASE MRAW"/>
    <property type="match status" value="1"/>
</dbReference>
<sequence length="305" mass="33529">MHIPVLLQEVVEVLAPAPGKIFVDATVGLGGHARELLARLDGGLLIGIDQDPEALARAEVVLGEVGGRFILKRANFADLEDVVRPLVPEGVDGILFDLGVSSLQLDEAERGFTYRADAPLDMRMDPTGAVTAADLVNTLSEDELARILREYGEEPFARRIARFLVEARARSPIATTGELVEIVKAAIPARYRRRGGHPARRTFQALRIAVNDELARLETALEQAIRLLRPGGRLAVISFHSLEDRRVKEAFRRAVYGPETSVPHSGASHPTYRLLLRKPLTPTSEEVARNPRARSAKLRALERVT</sequence>
<evidence type="ECO:0000256" key="3">
    <source>
        <dbReference type="ARBA" id="ARBA00022552"/>
    </source>
</evidence>
<keyword evidence="3 7" id="KW-0698">rRNA processing</keyword>
<evidence type="ECO:0000256" key="6">
    <source>
        <dbReference type="ARBA" id="ARBA00022691"/>
    </source>
</evidence>
<keyword evidence="2 7" id="KW-0963">Cytoplasm</keyword>
<evidence type="ECO:0000313" key="9">
    <source>
        <dbReference type="Proteomes" id="UP000244016"/>
    </source>
</evidence>
<evidence type="ECO:0000256" key="4">
    <source>
        <dbReference type="ARBA" id="ARBA00022603"/>
    </source>
</evidence>
<feature type="binding site" evidence="7">
    <location>
        <position position="49"/>
    </location>
    <ligand>
        <name>S-adenosyl-L-methionine</name>
        <dbReference type="ChEBI" id="CHEBI:59789"/>
    </ligand>
</feature>
<dbReference type="PIRSF" id="PIRSF004486">
    <property type="entry name" value="MraW"/>
    <property type="match status" value="1"/>
</dbReference>
<protein>
    <recommendedName>
        <fullName evidence="7">Ribosomal RNA small subunit methyltransferase H</fullName>
        <ecNumber evidence="7">2.1.1.199</ecNumber>
    </recommendedName>
    <alternativeName>
        <fullName evidence="7">16S rRNA m(4)C1402 methyltransferase</fullName>
    </alternativeName>
    <alternativeName>
        <fullName evidence="7">rRNA (cytosine-N(4)-)-methyltransferase RsmH</fullName>
    </alternativeName>
</protein>
<evidence type="ECO:0000256" key="2">
    <source>
        <dbReference type="ARBA" id="ARBA00022490"/>
    </source>
</evidence>
<dbReference type="InterPro" id="IPR029063">
    <property type="entry name" value="SAM-dependent_MTases_sf"/>
</dbReference>